<evidence type="ECO:0000313" key="3">
    <source>
        <dbReference type="EMBL" id="KAF1935979.1"/>
    </source>
</evidence>
<dbReference type="InterPro" id="IPR006600">
    <property type="entry name" value="HTH_CenpB_DNA-bd_dom"/>
</dbReference>
<dbReference type="PROSITE" id="PS51253">
    <property type="entry name" value="HTH_CENPB"/>
    <property type="match status" value="1"/>
</dbReference>
<dbReference type="AlphaFoldDB" id="A0A6A5S887"/>
<evidence type="ECO:0000256" key="1">
    <source>
        <dbReference type="ARBA" id="ARBA00023125"/>
    </source>
</evidence>
<protein>
    <recommendedName>
        <fullName evidence="2">HTH CENPB-type domain-containing protein</fullName>
    </recommendedName>
</protein>
<feature type="non-terminal residue" evidence="3">
    <location>
        <position position="109"/>
    </location>
</feature>
<keyword evidence="1" id="KW-0238">DNA-binding</keyword>
<proteinExistence type="predicted"/>
<dbReference type="EMBL" id="ML976220">
    <property type="protein sequence ID" value="KAF1935979.1"/>
    <property type="molecule type" value="Genomic_DNA"/>
</dbReference>
<dbReference type="Proteomes" id="UP000800038">
    <property type="component" value="Unassembled WGS sequence"/>
</dbReference>
<dbReference type="OrthoDB" id="3942738at2759"/>
<reference evidence="3" key="1">
    <citation type="journal article" date="2020" name="Stud. Mycol.">
        <title>101 Dothideomycetes genomes: a test case for predicting lifestyles and emergence of pathogens.</title>
        <authorList>
            <person name="Haridas S."/>
            <person name="Albert R."/>
            <person name="Binder M."/>
            <person name="Bloem J."/>
            <person name="Labutti K."/>
            <person name="Salamov A."/>
            <person name="Andreopoulos B."/>
            <person name="Baker S."/>
            <person name="Barry K."/>
            <person name="Bills G."/>
            <person name="Bluhm B."/>
            <person name="Cannon C."/>
            <person name="Castanera R."/>
            <person name="Culley D."/>
            <person name="Daum C."/>
            <person name="Ezra D."/>
            <person name="Gonzalez J."/>
            <person name="Henrissat B."/>
            <person name="Kuo A."/>
            <person name="Liang C."/>
            <person name="Lipzen A."/>
            <person name="Lutzoni F."/>
            <person name="Magnuson J."/>
            <person name="Mondo S."/>
            <person name="Nolan M."/>
            <person name="Ohm R."/>
            <person name="Pangilinan J."/>
            <person name="Park H.-J."/>
            <person name="Ramirez L."/>
            <person name="Alfaro M."/>
            <person name="Sun H."/>
            <person name="Tritt A."/>
            <person name="Yoshinaga Y."/>
            <person name="Zwiers L.-H."/>
            <person name="Turgeon B."/>
            <person name="Goodwin S."/>
            <person name="Spatafora J."/>
            <person name="Crous P."/>
            <person name="Grigoriev I."/>
        </authorList>
    </citation>
    <scope>NUCLEOTIDE SEQUENCE</scope>
    <source>
        <strain evidence="3">CBS 161.51</strain>
    </source>
</reference>
<dbReference type="GO" id="GO:0003677">
    <property type="term" value="F:DNA binding"/>
    <property type="evidence" value="ECO:0007669"/>
    <property type="project" value="UniProtKB-KW"/>
</dbReference>
<sequence>MDPIQKAIEEIESRKLGEEFSYKKVAEKHGLNRTTLAQRHKGIQASYAAAGLNQMKLNPQQEVELVQYIETLTKRGLPPTRKMIQNFASCVAKEALGEGWVTRFINRNK</sequence>
<feature type="domain" description="HTH CENPB-type" evidence="2">
    <location>
        <begin position="49"/>
        <end position="109"/>
    </location>
</feature>
<evidence type="ECO:0000259" key="2">
    <source>
        <dbReference type="PROSITE" id="PS51253"/>
    </source>
</evidence>
<dbReference type="Pfam" id="PF03221">
    <property type="entry name" value="HTH_Tnp_Tc5"/>
    <property type="match status" value="1"/>
</dbReference>
<name>A0A6A5S887_9PLEO</name>
<keyword evidence="4" id="KW-1185">Reference proteome</keyword>
<gene>
    <name evidence="3" type="ORF">EJ02DRAFT_482733</name>
</gene>
<accession>A0A6A5S887</accession>
<evidence type="ECO:0000313" key="4">
    <source>
        <dbReference type="Proteomes" id="UP000800038"/>
    </source>
</evidence>
<organism evidence="3 4">
    <name type="scientific">Clathrospora elynae</name>
    <dbReference type="NCBI Taxonomy" id="706981"/>
    <lineage>
        <taxon>Eukaryota</taxon>
        <taxon>Fungi</taxon>
        <taxon>Dikarya</taxon>
        <taxon>Ascomycota</taxon>
        <taxon>Pezizomycotina</taxon>
        <taxon>Dothideomycetes</taxon>
        <taxon>Pleosporomycetidae</taxon>
        <taxon>Pleosporales</taxon>
        <taxon>Diademaceae</taxon>
        <taxon>Clathrospora</taxon>
    </lineage>
</organism>